<comment type="caution">
    <text evidence="2">The sequence shown here is derived from an EMBL/GenBank/DDBJ whole genome shotgun (WGS) entry which is preliminary data.</text>
</comment>
<evidence type="ECO:0000256" key="1">
    <source>
        <dbReference type="SAM" id="MobiDB-lite"/>
    </source>
</evidence>
<evidence type="ECO:0000313" key="2">
    <source>
        <dbReference type="EMBL" id="DAZ97944.1"/>
    </source>
</evidence>
<name>A0AAV2YWZ6_9STRA</name>
<evidence type="ECO:0000313" key="3">
    <source>
        <dbReference type="Proteomes" id="UP001146120"/>
    </source>
</evidence>
<dbReference type="EMBL" id="DAKRPA010000120">
    <property type="protein sequence ID" value="DAZ97944.1"/>
    <property type="molecule type" value="Genomic_DNA"/>
</dbReference>
<protein>
    <submittedName>
        <fullName evidence="2">Uncharacterized protein</fullName>
    </submittedName>
</protein>
<sequence>TPCRNLWCSSAHPTRSDPCSRWRRSNCFGSCGSATTRSNQLRSSTCGRLSTSRSSLRTPTHA</sequence>
<feature type="region of interest" description="Disordered" evidence="1">
    <location>
        <begin position="33"/>
        <end position="62"/>
    </location>
</feature>
<reference evidence="2" key="1">
    <citation type="submission" date="2022-11" db="EMBL/GenBank/DDBJ databases">
        <authorList>
            <person name="Morgan W.R."/>
            <person name="Tartar A."/>
        </authorList>
    </citation>
    <scope>NUCLEOTIDE SEQUENCE</scope>
    <source>
        <strain evidence="2">ARSEF 373</strain>
    </source>
</reference>
<gene>
    <name evidence="2" type="ORF">N0F65_006369</name>
</gene>
<keyword evidence="3" id="KW-1185">Reference proteome</keyword>
<proteinExistence type="predicted"/>
<organism evidence="2 3">
    <name type="scientific">Lagenidium giganteum</name>
    <dbReference type="NCBI Taxonomy" id="4803"/>
    <lineage>
        <taxon>Eukaryota</taxon>
        <taxon>Sar</taxon>
        <taxon>Stramenopiles</taxon>
        <taxon>Oomycota</taxon>
        <taxon>Peronosporomycetes</taxon>
        <taxon>Pythiales</taxon>
        <taxon>Pythiaceae</taxon>
    </lineage>
</organism>
<dbReference type="Proteomes" id="UP001146120">
    <property type="component" value="Unassembled WGS sequence"/>
</dbReference>
<feature type="compositionally biased region" description="Low complexity" evidence="1">
    <location>
        <begin position="41"/>
        <end position="62"/>
    </location>
</feature>
<accession>A0AAV2YWZ6</accession>
<feature type="non-terminal residue" evidence="2">
    <location>
        <position position="62"/>
    </location>
</feature>
<feature type="region of interest" description="Disordered" evidence="1">
    <location>
        <begin position="1"/>
        <end position="21"/>
    </location>
</feature>
<reference evidence="2" key="2">
    <citation type="journal article" date="2023" name="Microbiol Resour">
        <title>Decontamination and Annotation of the Draft Genome Sequence of the Oomycete Lagenidium giganteum ARSEF 373.</title>
        <authorList>
            <person name="Morgan W.R."/>
            <person name="Tartar A."/>
        </authorList>
    </citation>
    <scope>NUCLEOTIDE SEQUENCE</scope>
    <source>
        <strain evidence="2">ARSEF 373</strain>
    </source>
</reference>
<dbReference type="AlphaFoldDB" id="A0AAV2YWZ6"/>
<feature type="non-terminal residue" evidence="2">
    <location>
        <position position="1"/>
    </location>
</feature>